<accession>A0A146KFN0</accession>
<name>A0A146KFN0_9EUKA</name>
<dbReference type="InterPro" id="IPR053139">
    <property type="entry name" value="Surface_bspA-like"/>
</dbReference>
<dbReference type="InterPro" id="IPR032675">
    <property type="entry name" value="LRR_dom_sf"/>
</dbReference>
<protein>
    <submittedName>
        <fullName evidence="1">Leucine rich repeats-containing protein</fullName>
    </submittedName>
</protein>
<reference evidence="1" key="1">
    <citation type="submission" date="2015-07" db="EMBL/GenBank/DDBJ databases">
        <title>Adaptation to a free-living lifestyle via gene acquisitions in the diplomonad Trepomonas sp. PC1.</title>
        <authorList>
            <person name="Xu F."/>
            <person name="Jerlstrom-Hultqvist J."/>
            <person name="Kolisko M."/>
            <person name="Simpson A.G.B."/>
            <person name="Roger A.J."/>
            <person name="Svard S.G."/>
            <person name="Andersson J.O."/>
        </authorList>
    </citation>
    <scope>NUCLEOTIDE SEQUENCE</scope>
    <source>
        <strain evidence="1">PC1</strain>
    </source>
</reference>
<dbReference type="SUPFAM" id="SSF52058">
    <property type="entry name" value="L domain-like"/>
    <property type="match status" value="1"/>
</dbReference>
<dbReference type="AlphaFoldDB" id="A0A146KFN0"/>
<feature type="non-terminal residue" evidence="1">
    <location>
        <position position="332"/>
    </location>
</feature>
<dbReference type="PANTHER" id="PTHR45661:SF3">
    <property type="entry name" value="IG-LIKE DOMAIN-CONTAINING PROTEIN"/>
    <property type="match status" value="1"/>
</dbReference>
<feature type="non-terminal residue" evidence="1">
    <location>
        <position position="1"/>
    </location>
</feature>
<gene>
    <name evidence="1" type="ORF">TPC1_12580</name>
</gene>
<evidence type="ECO:0000313" key="1">
    <source>
        <dbReference type="EMBL" id="JAP94684.1"/>
    </source>
</evidence>
<organism evidence="1">
    <name type="scientific">Trepomonas sp. PC1</name>
    <dbReference type="NCBI Taxonomy" id="1076344"/>
    <lineage>
        <taxon>Eukaryota</taxon>
        <taxon>Metamonada</taxon>
        <taxon>Diplomonadida</taxon>
        <taxon>Hexamitidae</taxon>
        <taxon>Hexamitinae</taxon>
        <taxon>Trepomonas</taxon>
    </lineage>
</organism>
<dbReference type="EMBL" id="GDID01001922">
    <property type="protein sequence ID" value="JAP94684.1"/>
    <property type="molecule type" value="Transcribed_RNA"/>
</dbReference>
<dbReference type="PANTHER" id="PTHR45661">
    <property type="entry name" value="SURFACE ANTIGEN"/>
    <property type="match status" value="1"/>
</dbReference>
<proteinExistence type="predicted"/>
<dbReference type="Pfam" id="PF13306">
    <property type="entry name" value="LRR_5"/>
    <property type="match status" value="2"/>
</dbReference>
<dbReference type="Gene3D" id="3.80.10.10">
    <property type="entry name" value="Ribonuclease Inhibitor"/>
    <property type="match status" value="2"/>
</dbReference>
<sequence>NPINIRFICLLNCEKLNKSHFERCTQLTFFKAYKIKVIPPFCFSSCSKLRFVHAPIQEIQHNAFSYCHSLEVVDLDDVQLLSTSCFRSSGIKSFVNHNVQLIPEYCFQNSCIQNFESESVLEVEPNAFYLCTHLTNIILPNVEKFAKQFPDVRINQLQAQAQKCILTIDSQNYLLSITAKLAIHCKAVPDSFVYCNQTIKYFESTCSQVGQGAFAESSILVAKLPKCKVLGQHAFFGSLIQKINAAFVEQIGQSCFYNCYFLQKMSSQCLKIVDSHAFCNCVNIQMLNLEKVEVLGEDAIINCLSLAKIGKTGENRIWAKLKMVNRIIGILK</sequence>
<dbReference type="InterPro" id="IPR026906">
    <property type="entry name" value="LRR_5"/>
</dbReference>